<comment type="similarity">
    <text evidence="2">Belongs to the acyl-CoA dehydrogenase family.</text>
</comment>
<evidence type="ECO:0000256" key="5">
    <source>
        <dbReference type="ARBA" id="ARBA00023002"/>
    </source>
</evidence>
<dbReference type="InterPro" id="IPR036250">
    <property type="entry name" value="AcylCo_DH-like_C"/>
</dbReference>
<dbReference type="GO" id="GO:0050660">
    <property type="term" value="F:flavin adenine dinucleotide binding"/>
    <property type="evidence" value="ECO:0007669"/>
    <property type="project" value="InterPro"/>
</dbReference>
<dbReference type="Pfam" id="PF02771">
    <property type="entry name" value="Acyl-CoA_dh_N"/>
    <property type="match status" value="1"/>
</dbReference>
<evidence type="ECO:0000256" key="3">
    <source>
        <dbReference type="ARBA" id="ARBA00022630"/>
    </source>
</evidence>
<gene>
    <name evidence="8" type="ORF">JD82_00313</name>
</gene>
<dbReference type="PANTHER" id="PTHR43884:SF20">
    <property type="entry name" value="ACYL-COA DEHYDROGENASE FADE28"/>
    <property type="match status" value="1"/>
</dbReference>
<reference evidence="8 9" key="1">
    <citation type="submission" date="2019-07" db="EMBL/GenBank/DDBJ databases">
        <title>R&amp;d 2014.</title>
        <authorList>
            <person name="Klenk H.-P."/>
        </authorList>
    </citation>
    <scope>NUCLEOTIDE SEQUENCE [LARGE SCALE GENOMIC DNA]</scope>
    <source>
        <strain evidence="8 9">DSM 43194</strain>
    </source>
</reference>
<organism evidence="8 9">
    <name type="scientific">Prauserella rugosa</name>
    <dbReference type="NCBI Taxonomy" id="43354"/>
    <lineage>
        <taxon>Bacteria</taxon>
        <taxon>Bacillati</taxon>
        <taxon>Actinomycetota</taxon>
        <taxon>Actinomycetes</taxon>
        <taxon>Pseudonocardiales</taxon>
        <taxon>Pseudonocardiaceae</taxon>
        <taxon>Prauserella</taxon>
    </lineage>
</organism>
<evidence type="ECO:0008006" key="10">
    <source>
        <dbReference type="Google" id="ProtNLM"/>
    </source>
</evidence>
<dbReference type="Gene3D" id="1.20.140.10">
    <property type="entry name" value="Butyryl-CoA Dehydrogenase, subunit A, domain 3"/>
    <property type="match status" value="1"/>
</dbReference>
<dbReference type="OrthoDB" id="8677713at2"/>
<dbReference type="InterPro" id="IPR009100">
    <property type="entry name" value="AcylCoA_DH/oxidase_NM_dom_sf"/>
</dbReference>
<keyword evidence="4" id="KW-0274">FAD</keyword>
<dbReference type="GO" id="GO:0003995">
    <property type="term" value="F:acyl-CoA dehydrogenase activity"/>
    <property type="evidence" value="ECO:0007669"/>
    <property type="project" value="TreeGrafter"/>
</dbReference>
<evidence type="ECO:0000313" key="8">
    <source>
        <dbReference type="EMBL" id="TWH18495.1"/>
    </source>
</evidence>
<dbReference type="Proteomes" id="UP000317303">
    <property type="component" value="Unassembled WGS sequence"/>
</dbReference>
<evidence type="ECO:0000256" key="4">
    <source>
        <dbReference type="ARBA" id="ARBA00022827"/>
    </source>
</evidence>
<feature type="domain" description="Acyl-CoA dehydrogenase/oxidase C-terminal" evidence="6">
    <location>
        <begin position="182"/>
        <end position="339"/>
    </location>
</feature>
<dbReference type="EMBL" id="VLJV01000001">
    <property type="protein sequence ID" value="TWH18495.1"/>
    <property type="molecule type" value="Genomic_DNA"/>
</dbReference>
<dbReference type="Pfam" id="PF00441">
    <property type="entry name" value="Acyl-CoA_dh_1"/>
    <property type="match status" value="1"/>
</dbReference>
<evidence type="ECO:0000256" key="1">
    <source>
        <dbReference type="ARBA" id="ARBA00001974"/>
    </source>
</evidence>
<keyword evidence="3" id="KW-0285">Flavoprotein</keyword>
<dbReference type="InterPro" id="IPR009075">
    <property type="entry name" value="AcylCo_DH/oxidase_C"/>
</dbReference>
<proteinExistence type="inferred from homology"/>
<accession>A0A660CCF0</accession>
<protein>
    <recommendedName>
        <fullName evidence="10">Alkylation response protein AidB-like acyl-CoA dehydrogenase</fullName>
    </recommendedName>
</protein>
<keyword evidence="5" id="KW-0560">Oxidoreductase</keyword>
<dbReference type="PANTHER" id="PTHR43884">
    <property type="entry name" value="ACYL-COA DEHYDROGENASE"/>
    <property type="match status" value="1"/>
</dbReference>
<feature type="domain" description="Acyl-CoA dehydrogenase/oxidase N-terminal" evidence="7">
    <location>
        <begin position="6"/>
        <end position="84"/>
    </location>
</feature>
<comment type="cofactor">
    <cofactor evidence="1">
        <name>FAD</name>
        <dbReference type="ChEBI" id="CHEBI:57692"/>
    </cofactor>
</comment>
<evidence type="ECO:0000259" key="7">
    <source>
        <dbReference type="Pfam" id="PF02771"/>
    </source>
</evidence>
<evidence type="ECO:0000256" key="2">
    <source>
        <dbReference type="ARBA" id="ARBA00009347"/>
    </source>
</evidence>
<dbReference type="RefSeq" id="WP_030532503.1">
    <property type="nucleotide sequence ID" value="NZ_JOIJ01000008.1"/>
</dbReference>
<dbReference type="SUPFAM" id="SSF47203">
    <property type="entry name" value="Acyl-CoA dehydrogenase C-terminal domain-like"/>
    <property type="match status" value="1"/>
</dbReference>
<dbReference type="InterPro" id="IPR013786">
    <property type="entry name" value="AcylCoA_DH/ox_N"/>
</dbReference>
<dbReference type="InterPro" id="IPR037069">
    <property type="entry name" value="AcylCoA_DH/ox_N_sf"/>
</dbReference>
<dbReference type="SUPFAM" id="SSF56645">
    <property type="entry name" value="Acyl-CoA dehydrogenase NM domain-like"/>
    <property type="match status" value="1"/>
</dbReference>
<name>A0A660CCF0_9PSEU</name>
<evidence type="ECO:0000313" key="9">
    <source>
        <dbReference type="Proteomes" id="UP000317303"/>
    </source>
</evidence>
<keyword evidence="9" id="KW-1185">Reference proteome</keyword>
<comment type="caution">
    <text evidence="8">The sequence shown here is derived from an EMBL/GenBank/DDBJ whole genome shotgun (WGS) entry which is preliminary data.</text>
</comment>
<dbReference type="Gene3D" id="1.10.540.10">
    <property type="entry name" value="Acyl-CoA dehydrogenase/oxidase, N-terminal domain"/>
    <property type="match status" value="1"/>
</dbReference>
<evidence type="ECO:0000259" key="6">
    <source>
        <dbReference type="Pfam" id="PF00441"/>
    </source>
</evidence>
<sequence>MTFVLTPEQEAFAASLRDLLAAADTPHIAREWAAGRPDPGRKLWRELADLGVWALLIPAEQGGLGAEPADAVVAWETCGYHAVPGPVVETLGVAPRLLAGEPGTLTRIAAGDVIATAALPPEVPRALDADVADVVAYCDGEAVTTPSVRSAGTPVASIDAVRRVFAVPGGGERVADPRPHAFEFGVLGVSAQLIGMAARMLDMATEYAAQRRQYGRMIGSYQAVKHLLADVAMRLEMARPVVYGAAVAAALADHTDAADHTDPAGRTGPAGCAVSTDLVRDTSAAKVAATRAALLAARTALQVHGAVGYTAEHDLGLWLTKTRALAGAWGGTDHHRRRLLSALRGTDVA</sequence>
<dbReference type="AlphaFoldDB" id="A0A660CCF0"/>